<feature type="region of interest" description="Disordered" evidence="1">
    <location>
        <begin position="1"/>
        <end position="28"/>
    </location>
</feature>
<reference evidence="2" key="2">
    <citation type="submission" date="2024-04" db="UniProtKB">
        <authorList>
            <consortium name="EnsemblMetazoa"/>
        </authorList>
    </citation>
    <scope>IDENTIFICATION</scope>
    <source>
        <strain evidence="2">EBRO</strain>
    </source>
</reference>
<proteinExistence type="predicted"/>
<evidence type="ECO:0000313" key="3">
    <source>
        <dbReference type="Proteomes" id="UP000075880"/>
    </source>
</evidence>
<organism evidence="2 3">
    <name type="scientific">Anopheles atroparvus</name>
    <name type="common">European mosquito</name>
    <dbReference type="NCBI Taxonomy" id="41427"/>
    <lineage>
        <taxon>Eukaryota</taxon>
        <taxon>Metazoa</taxon>
        <taxon>Ecdysozoa</taxon>
        <taxon>Arthropoda</taxon>
        <taxon>Hexapoda</taxon>
        <taxon>Insecta</taxon>
        <taxon>Pterygota</taxon>
        <taxon>Neoptera</taxon>
        <taxon>Endopterygota</taxon>
        <taxon>Diptera</taxon>
        <taxon>Nematocera</taxon>
        <taxon>Culicoidea</taxon>
        <taxon>Culicidae</taxon>
        <taxon>Anophelinae</taxon>
        <taxon>Anopheles</taxon>
    </lineage>
</organism>
<evidence type="ECO:0000313" key="2">
    <source>
        <dbReference type="EnsemblMetazoa" id="ENSAATROPP000876"/>
    </source>
</evidence>
<accession>A0AAG5CPZ8</accession>
<dbReference type="Proteomes" id="UP000075880">
    <property type="component" value="Unassembled WGS sequence"/>
</dbReference>
<keyword evidence="3" id="KW-1185">Reference proteome</keyword>
<name>A0AAG5CPZ8_ANOAO</name>
<reference evidence="3" key="1">
    <citation type="submission" date="2021-09" db="EMBL/GenBank/DDBJ databases">
        <authorList>
            <consortium name="Infravec"/>
            <person name="Campbell I L."/>
            <person name="Maslen G."/>
            <person name="Yates A."/>
        </authorList>
    </citation>
    <scope>NUCLEOTIDE SEQUENCE [LARGE SCALE GENOMIC DNA]</scope>
    <source>
        <strain evidence="3">Infravec2 EBRE</strain>
    </source>
</reference>
<sequence length="152" mass="17480">MSQQTNADTTDTIPKPLTPPPQPEASFEDREIIEIIDTPQPSTSRSVKKKPLKRPAAEDCLMEEALKKMIQMCDTVTEARKKESVARNDHFLNFFTSVYKEVKEEDLENFQIEIFKVCNRFQQNNRDFSPAVDTMEVELLSDGVEYLDTDSD</sequence>
<protein>
    <submittedName>
        <fullName evidence="2">Uncharacterized protein</fullName>
    </submittedName>
</protein>
<dbReference type="EnsemblMetazoa" id="ENSAATROPT007155">
    <property type="protein sequence ID" value="ENSAATROPP006404"/>
    <property type="gene ID" value="ENSAATROPG005828"/>
</dbReference>
<dbReference type="EnsemblMetazoa" id="ENSAATROPT000919">
    <property type="protein sequence ID" value="ENSAATROPP000876"/>
    <property type="gene ID" value="ENSAATROPG000738"/>
</dbReference>
<evidence type="ECO:0000256" key="1">
    <source>
        <dbReference type="SAM" id="MobiDB-lite"/>
    </source>
</evidence>
<dbReference type="AlphaFoldDB" id="A0AAG5CPZ8"/>